<sequence>MDHSREFLERLLDVIEKDIAPKTSTAVQEGNKLFGAAVLRKKDLSLICADTNKETEWPLLHGEVSCLRTLNSMPVSEQPPAKDCYFIATHEPCSLCLSAITWSGFDNFYFLFSYSDTKDAFNIPHDLKILKEVFKCDHGSYAHSNAYWTSYDIVKFIDALPNQQDKEALHRRVVGLKEQYNHMSEVYQQHKKEGNRIPLN</sequence>
<dbReference type="Pfam" id="PF00383">
    <property type="entry name" value="dCMP_cyt_deam_1"/>
    <property type="match status" value="1"/>
</dbReference>
<dbReference type="GO" id="GO:0003824">
    <property type="term" value="F:catalytic activity"/>
    <property type="evidence" value="ECO:0007669"/>
    <property type="project" value="InterPro"/>
</dbReference>
<evidence type="ECO:0000313" key="3">
    <source>
        <dbReference type="Proteomes" id="UP000232323"/>
    </source>
</evidence>
<dbReference type="CDD" id="cd01285">
    <property type="entry name" value="nucleoside_deaminase"/>
    <property type="match status" value="1"/>
</dbReference>
<name>A0A250X520_9CHLO</name>
<comment type="caution">
    <text evidence="2">The sequence shown here is derived from an EMBL/GenBank/DDBJ whole genome shotgun (WGS) entry which is preliminary data.</text>
</comment>
<reference evidence="2 3" key="1">
    <citation type="submission" date="2017-08" db="EMBL/GenBank/DDBJ databases">
        <title>Acidophilic green algal genome provides insights into adaptation to an acidic environment.</title>
        <authorList>
            <person name="Hirooka S."/>
            <person name="Hirose Y."/>
            <person name="Kanesaki Y."/>
            <person name="Higuchi S."/>
            <person name="Fujiwara T."/>
            <person name="Onuma R."/>
            <person name="Era A."/>
            <person name="Ohbayashi R."/>
            <person name="Uzuka A."/>
            <person name="Nozaki H."/>
            <person name="Yoshikawa H."/>
            <person name="Miyagishima S.Y."/>
        </authorList>
    </citation>
    <scope>NUCLEOTIDE SEQUENCE [LARGE SCALE GENOMIC DNA]</scope>
    <source>
        <strain evidence="2 3">NIES-2499</strain>
    </source>
</reference>
<proteinExistence type="predicted"/>
<gene>
    <name evidence="2" type="ORF">CEUSTIGMA_g5610.t1</name>
</gene>
<dbReference type="InterPro" id="IPR016193">
    <property type="entry name" value="Cytidine_deaminase-like"/>
</dbReference>
<dbReference type="AlphaFoldDB" id="A0A250X520"/>
<dbReference type="OrthoDB" id="9980836at2759"/>
<evidence type="ECO:0000313" key="2">
    <source>
        <dbReference type="EMBL" id="GAX78168.1"/>
    </source>
</evidence>
<dbReference type="STRING" id="1157962.A0A250X520"/>
<dbReference type="Gene3D" id="3.40.140.10">
    <property type="entry name" value="Cytidine Deaminase, domain 2"/>
    <property type="match status" value="1"/>
</dbReference>
<feature type="domain" description="CMP/dCMP-type deaminase" evidence="1">
    <location>
        <begin position="25"/>
        <end position="110"/>
    </location>
</feature>
<evidence type="ECO:0000259" key="1">
    <source>
        <dbReference type="Pfam" id="PF00383"/>
    </source>
</evidence>
<keyword evidence="3" id="KW-1185">Reference proteome</keyword>
<dbReference type="InterPro" id="IPR002125">
    <property type="entry name" value="CMP_dCMP_dom"/>
</dbReference>
<dbReference type="EMBL" id="BEGY01000030">
    <property type="protein sequence ID" value="GAX78168.1"/>
    <property type="molecule type" value="Genomic_DNA"/>
</dbReference>
<protein>
    <recommendedName>
        <fullName evidence="1">CMP/dCMP-type deaminase domain-containing protein</fullName>
    </recommendedName>
</protein>
<accession>A0A250X520</accession>
<organism evidence="2 3">
    <name type="scientific">Chlamydomonas eustigma</name>
    <dbReference type="NCBI Taxonomy" id="1157962"/>
    <lineage>
        <taxon>Eukaryota</taxon>
        <taxon>Viridiplantae</taxon>
        <taxon>Chlorophyta</taxon>
        <taxon>core chlorophytes</taxon>
        <taxon>Chlorophyceae</taxon>
        <taxon>CS clade</taxon>
        <taxon>Chlamydomonadales</taxon>
        <taxon>Chlamydomonadaceae</taxon>
        <taxon>Chlamydomonas</taxon>
    </lineage>
</organism>
<dbReference type="Proteomes" id="UP000232323">
    <property type="component" value="Unassembled WGS sequence"/>
</dbReference>
<dbReference type="SUPFAM" id="SSF53927">
    <property type="entry name" value="Cytidine deaminase-like"/>
    <property type="match status" value="1"/>
</dbReference>